<evidence type="ECO:0000313" key="2">
    <source>
        <dbReference type="EMBL" id="MBM7586207.1"/>
    </source>
</evidence>
<evidence type="ECO:0008006" key="4">
    <source>
        <dbReference type="Google" id="ProtNLM"/>
    </source>
</evidence>
<gene>
    <name evidence="2" type="ORF">JOC86_002749</name>
</gene>
<evidence type="ECO:0000256" key="1">
    <source>
        <dbReference type="SAM" id="MobiDB-lite"/>
    </source>
</evidence>
<sequence>MNKSILTISVIGLTIIGAGCNNNGAATGELFHDNGNSINVSDREELYNNENDTNGQDRTKRFGYVRHQKSPIMGENISTENMYTLDREKVADAISKMSVSLPNVDDCATLVTGEEVLISYKTGEKDEKARFEIADQVKKTALSVVPRWYHVYVTDDPALMRDVENLASMGANVDNASTAIGDTIDLMLDSSPQGRNVDAGENPNGEMIGDKYELQDDDVHRTNHDRQQKRNDTTGN</sequence>
<protein>
    <recommendedName>
        <fullName evidence="4">Sporulation protein</fullName>
    </recommendedName>
</protein>
<keyword evidence="3" id="KW-1185">Reference proteome</keyword>
<evidence type="ECO:0000313" key="3">
    <source>
        <dbReference type="Proteomes" id="UP001646157"/>
    </source>
</evidence>
<feature type="compositionally biased region" description="Basic and acidic residues" evidence="1">
    <location>
        <begin position="208"/>
        <end position="236"/>
    </location>
</feature>
<organism evidence="2 3">
    <name type="scientific">Rossellomorea pakistanensis</name>
    <dbReference type="NCBI Taxonomy" id="992288"/>
    <lineage>
        <taxon>Bacteria</taxon>
        <taxon>Bacillati</taxon>
        <taxon>Bacillota</taxon>
        <taxon>Bacilli</taxon>
        <taxon>Bacillales</taxon>
        <taxon>Bacillaceae</taxon>
        <taxon>Rossellomorea</taxon>
    </lineage>
</organism>
<accession>A0ABS2NED2</accession>
<dbReference type="InterPro" id="IPR019076">
    <property type="entry name" value="Spore_lipoprot_YhcN/YlaJ-like"/>
</dbReference>
<proteinExistence type="predicted"/>
<reference evidence="2 3" key="1">
    <citation type="submission" date="2021-01" db="EMBL/GenBank/DDBJ databases">
        <title>Genomic Encyclopedia of Type Strains, Phase IV (KMG-IV): sequencing the most valuable type-strain genomes for metagenomic binning, comparative biology and taxonomic classification.</title>
        <authorList>
            <person name="Goeker M."/>
        </authorList>
    </citation>
    <scope>NUCLEOTIDE SEQUENCE [LARGE SCALE GENOMIC DNA]</scope>
    <source>
        <strain evidence="2 3">DSM 24834</strain>
    </source>
</reference>
<dbReference type="PROSITE" id="PS51257">
    <property type="entry name" value="PROKAR_LIPOPROTEIN"/>
    <property type="match status" value="1"/>
</dbReference>
<name>A0ABS2NED2_9BACI</name>
<dbReference type="EMBL" id="JAFBDZ010000002">
    <property type="protein sequence ID" value="MBM7586207.1"/>
    <property type="molecule type" value="Genomic_DNA"/>
</dbReference>
<dbReference type="Pfam" id="PF09580">
    <property type="entry name" value="Spore_YhcN_YlaJ"/>
    <property type="match status" value="1"/>
</dbReference>
<comment type="caution">
    <text evidence="2">The sequence shown here is derived from an EMBL/GenBank/DDBJ whole genome shotgun (WGS) entry which is preliminary data.</text>
</comment>
<feature type="region of interest" description="Disordered" evidence="1">
    <location>
        <begin position="189"/>
        <end position="236"/>
    </location>
</feature>
<dbReference type="Proteomes" id="UP001646157">
    <property type="component" value="Unassembled WGS sequence"/>
</dbReference>